<evidence type="ECO:0000313" key="2">
    <source>
        <dbReference type="EMBL" id="ODV54869.1"/>
    </source>
</evidence>
<name>A0A1E4R335_9BACI</name>
<reference evidence="2 3" key="1">
    <citation type="submission" date="2016-09" db="EMBL/GenBank/DDBJ databases">
        <title>Draft genome sequence of the soil isolate, Lysinibacillus fusiformis M5, a potential hypoxanthine producer.</title>
        <authorList>
            <person name="Gallegos-Monterrosa R."/>
            <person name="Maroti G."/>
            <person name="Balint B."/>
            <person name="Kovacs A.T."/>
        </authorList>
    </citation>
    <scope>NUCLEOTIDE SEQUENCE [LARGE SCALE GENOMIC DNA]</scope>
    <source>
        <strain evidence="2 3">M5</strain>
    </source>
</reference>
<feature type="domain" description="N-acetyltransferase" evidence="1">
    <location>
        <begin position="4"/>
        <end position="127"/>
    </location>
</feature>
<dbReference type="OrthoDB" id="9795206at2"/>
<accession>A0A1E4R335</accession>
<dbReference type="Proteomes" id="UP000094784">
    <property type="component" value="Unassembled WGS sequence"/>
</dbReference>
<gene>
    <name evidence="2" type="ORF">BG258_02675</name>
</gene>
<organism evidence="2 3">
    <name type="scientific">Lysinibacillus fusiformis</name>
    <dbReference type="NCBI Taxonomy" id="28031"/>
    <lineage>
        <taxon>Bacteria</taxon>
        <taxon>Bacillati</taxon>
        <taxon>Bacillota</taxon>
        <taxon>Bacilli</taxon>
        <taxon>Bacillales</taxon>
        <taxon>Bacillaceae</taxon>
        <taxon>Lysinibacillus</taxon>
    </lineage>
</organism>
<dbReference type="AlphaFoldDB" id="A0A1E4R335"/>
<dbReference type="InterPro" id="IPR016181">
    <property type="entry name" value="Acyl_CoA_acyltransferase"/>
</dbReference>
<dbReference type="InterPro" id="IPR020036">
    <property type="entry name" value="PseH"/>
</dbReference>
<proteinExistence type="predicted"/>
<dbReference type="GO" id="GO:0016747">
    <property type="term" value="F:acyltransferase activity, transferring groups other than amino-acyl groups"/>
    <property type="evidence" value="ECO:0007669"/>
    <property type="project" value="InterPro"/>
</dbReference>
<evidence type="ECO:0000259" key="1">
    <source>
        <dbReference type="Pfam" id="PF13302"/>
    </source>
</evidence>
<dbReference type="Gene3D" id="3.40.630.30">
    <property type="match status" value="1"/>
</dbReference>
<dbReference type="EMBL" id="MECQ01000001">
    <property type="protein sequence ID" value="ODV54869.1"/>
    <property type="molecule type" value="Genomic_DNA"/>
</dbReference>
<dbReference type="NCBIfam" id="TIGR03585">
    <property type="entry name" value="PseH"/>
    <property type="match status" value="1"/>
</dbReference>
<dbReference type="PANTHER" id="PTHR43415:SF3">
    <property type="entry name" value="GNAT-FAMILY ACETYLTRANSFERASE"/>
    <property type="match status" value="1"/>
</dbReference>
<dbReference type="RefSeq" id="WP_069480098.1">
    <property type="nucleotide sequence ID" value="NZ_KV766182.1"/>
</dbReference>
<evidence type="ECO:0000313" key="3">
    <source>
        <dbReference type="Proteomes" id="UP000094784"/>
    </source>
</evidence>
<keyword evidence="2" id="KW-0808">Transferase</keyword>
<dbReference type="InterPro" id="IPR000182">
    <property type="entry name" value="GNAT_dom"/>
</dbReference>
<protein>
    <submittedName>
        <fullName evidence="2">UDP-4-amino-4, 6-dideoxy-N-acetyl-beta-L-altrosamine N-acetyltransferase</fullName>
    </submittedName>
</protein>
<dbReference type="PANTHER" id="PTHR43415">
    <property type="entry name" value="SPERMIDINE N(1)-ACETYLTRANSFERASE"/>
    <property type="match status" value="1"/>
</dbReference>
<dbReference type="SUPFAM" id="SSF55729">
    <property type="entry name" value="Acyl-CoA N-acyltransferases (Nat)"/>
    <property type="match status" value="1"/>
</dbReference>
<dbReference type="Pfam" id="PF13302">
    <property type="entry name" value="Acetyltransf_3"/>
    <property type="match status" value="1"/>
</dbReference>
<comment type="caution">
    <text evidence="2">The sequence shown here is derived from an EMBL/GenBank/DDBJ whole genome shotgun (WGS) entry which is preliminary data.</text>
</comment>
<sequence length="178" mass="21655">MIRFIKLREEHLQQVLEWRTQEDVTKFMNTDIEKDMDKQRAWFRRISNSKNNVYWIIEIKENPIGVISLNNIDFENKRTSWGFYIGEEKYRLYGGIIPPYFYNYIFSSFDFHKITAEVLEGNHNVMKLNIMHGYRVVGVYKDHILKNGSYFDLNLLELLKDDWLKLNKFQKYVCEFEE</sequence>